<dbReference type="PROSITE" id="PS50002">
    <property type="entry name" value="SH3"/>
    <property type="match status" value="1"/>
</dbReference>
<dbReference type="InterPro" id="IPR001660">
    <property type="entry name" value="SAM"/>
</dbReference>
<dbReference type="Gene3D" id="1.10.150.50">
    <property type="entry name" value="Transcription Factor, Ets-1"/>
    <property type="match status" value="1"/>
</dbReference>
<feature type="compositionally biased region" description="Polar residues" evidence="3">
    <location>
        <begin position="328"/>
        <end position="350"/>
    </location>
</feature>
<dbReference type="OrthoDB" id="2504759at2759"/>
<feature type="domain" description="SH3" evidence="4">
    <location>
        <begin position="1"/>
        <end position="60"/>
    </location>
</feature>
<evidence type="ECO:0000259" key="5">
    <source>
        <dbReference type="PROSITE" id="PS50105"/>
    </source>
</evidence>
<sequence length="477" mass="52840">MVYAIHNFQAKNPDEMSFSAGVAIQVTKKDDQYGDGWWQLHLPSPTANSFPLHYSHPINSNSSSRSPSKSNQFQPSKDEDKMTSPSIKSPTDWNLSNTNPTQARAFLAQKAKTQSQNQSKVTQKLQSVSDHPLHLRASIRTQDFDEIELSEESDDEDQNQFLTSSFNSLTNHQSINSRGCSQSPFSAAEFALGLTDPSKPKFSPPSNQTNHEFQKSHQANKLSSSSLLSDPGINPRDHSTPLATVLPQLLILPPIKVLKLRGLDDFTLEKFVEHEIKGDLLLELDVDSLKEINLSAFGRTVRVMKAIEELKTISQTHHQPHPAISPFFDQNQSSSSPDPAGSTHSHQIPSRNEVDGPLTVNQNCNSSFTSPNNSNLKYQHQSYYPTPDTNLDAGQEELAPHLSQNPLVSKQSSIQLHQKQPSDPLVGVTKETSKPQHDETQPDLKLLEGICLSSSGAHARQITFSHTEASKANQTCY</sequence>
<dbReference type="Proteomes" id="UP000765509">
    <property type="component" value="Unassembled WGS sequence"/>
</dbReference>
<feature type="region of interest" description="Disordered" evidence="3">
    <location>
        <begin position="406"/>
        <end position="442"/>
    </location>
</feature>
<feature type="compositionally biased region" description="Basic and acidic residues" evidence="3">
    <location>
        <begin position="431"/>
        <end position="442"/>
    </location>
</feature>
<feature type="compositionally biased region" description="Polar residues" evidence="3">
    <location>
        <begin position="406"/>
        <end position="421"/>
    </location>
</feature>
<dbReference type="PROSITE" id="PS50105">
    <property type="entry name" value="SAM_DOMAIN"/>
    <property type="match status" value="1"/>
</dbReference>
<feature type="domain" description="SAM" evidence="5">
    <location>
        <begin position="255"/>
        <end position="313"/>
    </location>
</feature>
<dbReference type="InterPro" id="IPR001452">
    <property type="entry name" value="SH3_domain"/>
</dbReference>
<feature type="compositionally biased region" description="Low complexity" evidence="3">
    <location>
        <begin position="59"/>
        <end position="71"/>
    </location>
</feature>
<feature type="region of interest" description="Disordered" evidence="3">
    <location>
        <begin position="314"/>
        <end position="393"/>
    </location>
</feature>
<evidence type="ECO:0008006" key="8">
    <source>
        <dbReference type="Google" id="ProtNLM"/>
    </source>
</evidence>
<dbReference type="SUPFAM" id="SSF47769">
    <property type="entry name" value="SAM/Pointed domain"/>
    <property type="match status" value="1"/>
</dbReference>
<feature type="compositionally biased region" description="Polar residues" evidence="3">
    <location>
        <begin position="83"/>
        <end position="102"/>
    </location>
</feature>
<dbReference type="InterPro" id="IPR013761">
    <property type="entry name" value="SAM/pointed_sf"/>
</dbReference>
<keyword evidence="7" id="KW-1185">Reference proteome</keyword>
<dbReference type="Gene3D" id="2.30.30.40">
    <property type="entry name" value="SH3 Domains"/>
    <property type="match status" value="1"/>
</dbReference>
<dbReference type="InterPro" id="IPR036028">
    <property type="entry name" value="SH3-like_dom_sf"/>
</dbReference>
<dbReference type="EMBL" id="AVOT02003466">
    <property type="protein sequence ID" value="MBW0473618.1"/>
    <property type="molecule type" value="Genomic_DNA"/>
</dbReference>
<keyword evidence="1 2" id="KW-0728">SH3 domain</keyword>
<accession>A0A9Q3GN07</accession>
<dbReference type="Pfam" id="PF00018">
    <property type="entry name" value="SH3_1"/>
    <property type="match status" value="1"/>
</dbReference>
<dbReference type="AlphaFoldDB" id="A0A9Q3GN07"/>
<feature type="compositionally biased region" description="Polar residues" evidence="3">
    <location>
        <begin position="111"/>
        <end position="129"/>
    </location>
</feature>
<evidence type="ECO:0000256" key="1">
    <source>
        <dbReference type="ARBA" id="ARBA00022443"/>
    </source>
</evidence>
<evidence type="ECO:0000256" key="2">
    <source>
        <dbReference type="PROSITE-ProRule" id="PRU00192"/>
    </source>
</evidence>
<feature type="region of interest" description="Disordered" evidence="3">
    <location>
        <begin position="196"/>
        <end position="235"/>
    </location>
</feature>
<feature type="region of interest" description="Disordered" evidence="3">
    <location>
        <begin position="53"/>
        <end position="129"/>
    </location>
</feature>
<evidence type="ECO:0000313" key="6">
    <source>
        <dbReference type="EMBL" id="MBW0473618.1"/>
    </source>
</evidence>
<proteinExistence type="predicted"/>
<organism evidence="6 7">
    <name type="scientific">Austropuccinia psidii MF-1</name>
    <dbReference type="NCBI Taxonomy" id="1389203"/>
    <lineage>
        <taxon>Eukaryota</taxon>
        <taxon>Fungi</taxon>
        <taxon>Dikarya</taxon>
        <taxon>Basidiomycota</taxon>
        <taxon>Pucciniomycotina</taxon>
        <taxon>Pucciniomycetes</taxon>
        <taxon>Pucciniales</taxon>
        <taxon>Sphaerophragmiaceae</taxon>
        <taxon>Austropuccinia</taxon>
    </lineage>
</organism>
<name>A0A9Q3GN07_9BASI</name>
<reference evidence="6" key="1">
    <citation type="submission" date="2021-03" db="EMBL/GenBank/DDBJ databases">
        <title>Draft genome sequence of rust myrtle Austropuccinia psidii MF-1, a brazilian biotype.</title>
        <authorList>
            <person name="Quecine M.C."/>
            <person name="Pachon D.M.R."/>
            <person name="Bonatelli M.L."/>
            <person name="Correr F.H."/>
            <person name="Franceschini L.M."/>
            <person name="Leite T.F."/>
            <person name="Margarido G.R.A."/>
            <person name="Almeida C.A."/>
            <person name="Ferrarezi J.A."/>
            <person name="Labate C.A."/>
        </authorList>
    </citation>
    <scope>NUCLEOTIDE SEQUENCE</scope>
    <source>
        <strain evidence="6">MF-1</strain>
    </source>
</reference>
<feature type="compositionally biased region" description="Polar residues" evidence="3">
    <location>
        <begin position="204"/>
        <end position="228"/>
    </location>
</feature>
<evidence type="ECO:0000259" key="4">
    <source>
        <dbReference type="PROSITE" id="PS50002"/>
    </source>
</evidence>
<evidence type="ECO:0000256" key="3">
    <source>
        <dbReference type="SAM" id="MobiDB-lite"/>
    </source>
</evidence>
<evidence type="ECO:0000313" key="7">
    <source>
        <dbReference type="Proteomes" id="UP000765509"/>
    </source>
</evidence>
<gene>
    <name evidence="6" type="ORF">O181_013333</name>
</gene>
<protein>
    <recommendedName>
        <fullName evidence="8">SAM domain-containing protein</fullName>
    </recommendedName>
</protein>
<dbReference type="SUPFAM" id="SSF50044">
    <property type="entry name" value="SH3-domain"/>
    <property type="match status" value="1"/>
</dbReference>
<feature type="compositionally biased region" description="Polar residues" evidence="3">
    <location>
        <begin position="359"/>
        <end position="389"/>
    </location>
</feature>
<comment type="caution">
    <text evidence="6">The sequence shown here is derived from an EMBL/GenBank/DDBJ whole genome shotgun (WGS) entry which is preliminary data.</text>
</comment>